<keyword evidence="2" id="KW-1185">Reference proteome</keyword>
<evidence type="ECO:0000313" key="1">
    <source>
        <dbReference type="EMBL" id="MDT0619960.1"/>
    </source>
</evidence>
<dbReference type="EMBL" id="JAVRHY010000030">
    <property type="protein sequence ID" value="MDT0619960.1"/>
    <property type="molecule type" value="Genomic_DNA"/>
</dbReference>
<comment type="caution">
    <text evidence="1">The sequence shown here is derived from an EMBL/GenBank/DDBJ whole genome shotgun (WGS) entry which is preliminary data.</text>
</comment>
<accession>A0ABU3BBX4</accession>
<dbReference type="RefSeq" id="WP_311660710.1">
    <property type="nucleotide sequence ID" value="NZ_JAVRHY010000030.1"/>
</dbReference>
<reference evidence="1 2" key="1">
    <citation type="submission" date="2023-09" db="EMBL/GenBank/DDBJ databases">
        <authorList>
            <person name="Rey-Velasco X."/>
        </authorList>
    </citation>
    <scope>NUCLEOTIDE SEQUENCE [LARGE SCALE GENOMIC DNA]</scope>
    <source>
        <strain evidence="1 2">P385</strain>
    </source>
</reference>
<gene>
    <name evidence="1" type="ORF">RM531_15940</name>
</gene>
<sequence>MSKTHMLEWENSERGVTFRVLTAHHDALPITEWGTKQLHGVFGRTVSLSPLNSVIDETAAAAPDTTGVTLSPHEVEALSEVELSRLGLPPAAPLRLRLRGEGLINSPAFRLQPELTHANGSPVMGIQRDGAMVQFGEKKYVLLFPMYSLLEKIDQFGTSTTESQQERMLQWAELKALLPDDAEIEGMLRTLNVVRADAFSIDTDTNGDISPLLRHQNFS</sequence>
<name>A0ABU3BBX4_9GAMM</name>
<dbReference type="Proteomes" id="UP001259982">
    <property type="component" value="Unassembled WGS sequence"/>
</dbReference>
<proteinExistence type="predicted"/>
<protein>
    <submittedName>
        <fullName evidence="1">Uncharacterized protein</fullName>
    </submittedName>
</protein>
<evidence type="ECO:0000313" key="2">
    <source>
        <dbReference type="Proteomes" id="UP001259982"/>
    </source>
</evidence>
<organism evidence="1 2">
    <name type="scientific">Spectribacter acetivorans</name>
    <dbReference type="NCBI Taxonomy" id="3075603"/>
    <lineage>
        <taxon>Bacteria</taxon>
        <taxon>Pseudomonadati</taxon>
        <taxon>Pseudomonadota</taxon>
        <taxon>Gammaproteobacteria</taxon>
        <taxon>Salinisphaerales</taxon>
        <taxon>Salinisphaeraceae</taxon>
        <taxon>Spectribacter</taxon>
    </lineage>
</organism>
<feature type="non-terminal residue" evidence="1">
    <location>
        <position position="219"/>
    </location>
</feature>